<feature type="compositionally biased region" description="Basic and acidic residues" evidence="4">
    <location>
        <begin position="383"/>
        <end position="398"/>
    </location>
</feature>
<organism evidence="7 8">
    <name type="scientific">Cyanidioschyzon merolae (strain NIES-3377 / 10D)</name>
    <name type="common">Unicellular red alga</name>
    <dbReference type="NCBI Taxonomy" id="280699"/>
    <lineage>
        <taxon>Eukaryota</taxon>
        <taxon>Rhodophyta</taxon>
        <taxon>Bangiophyceae</taxon>
        <taxon>Cyanidiales</taxon>
        <taxon>Cyanidiaceae</taxon>
        <taxon>Cyanidioschyzon</taxon>
    </lineage>
</organism>
<dbReference type="SUPFAM" id="SSF46689">
    <property type="entry name" value="Homeodomain-like"/>
    <property type="match status" value="1"/>
</dbReference>
<feature type="region of interest" description="Disordered" evidence="4">
    <location>
        <begin position="380"/>
        <end position="449"/>
    </location>
</feature>
<feature type="compositionally biased region" description="Basic residues" evidence="4">
    <location>
        <begin position="430"/>
        <end position="441"/>
    </location>
</feature>
<name>M1VID6_CYAM1</name>
<feature type="region of interest" description="Disordered" evidence="4">
    <location>
        <begin position="507"/>
        <end position="540"/>
    </location>
</feature>
<feature type="compositionally biased region" description="Polar residues" evidence="4">
    <location>
        <begin position="82"/>
        <end position="93"/>
    </location>
</feature>
<dbReference type="PANTHER" id="PTHR44042:SF67">
    <property type="entry name" value="MYB-LIKE PROTEIN I"/>
    <property type="match status" value="1"/>
</dbReference>
<protein>
    <submittedName>
        <fullName evidence="7">MYB-related protein</fullName>
    </submittedName>
</protein>
<dbReference type="AlphaFoldDB" id="M1VID6"/>
<evidence type="ECO:0000256" key="2">
    <source>
        <dbReference type="ARBA" id="ARBA00023163"/>
    </source>
</evidence>
<dbReference type="GO" id="GO:0003677">
    <property type="term" value="F:DNA binding"/>
    <property type="evidence" value="ECO:0007669"/>
    <property type="project" value="InterPro"/>
</dbReference>
<reference evidence="7 8" key="2">
    <citation type="journal article" date="2007" name="BMC Biol.">
        <title>A 100%-complete sequence reveals unusually simple genomic features in the hot-spring red alga Cyanidioschyzon merolae.</title>
        <authorList>
            <person name="Nozaki H."/>
            <person name="Takano H."/>
            <person name="Misumi O."/>
            <person name="Terasawa K."/>
            <person name="Matsuzaki M."/>
            <person name="Maruyama S."/>
            <person name="Nishida K."/>
            <person name="Yagisawa F."/>
            <person name="Yoshida Y."/>
            <person name="Fujiwara T."/>
            <person name="Takio S."/>
            <person name="Tamura K."/>
            <person name="Chung S.J."/>
            <person name="Nakamura S."/>
            <person name="Kuroiwa H."/>
            <person name="Tanaka K."/>
            <person name="Sato N."/>
            <person name="Kuroiwa T."/>
        </authorList>
    </citation>
    <scope>NUCLEOTIDE SEQUENCE [LARGE SCALE GENOMIC DNA]</scope>
    <source>
        <strain evidence="7 8">10D</strain>
    </source>
</reference>
<feature type="region of interest" description="Disordered" evidence="4">
    <location>
        <begin position="571"/>
        <end position="614"/>
    </location>
</feature>
<dbReference type="KEGG" id="cme:CYME_CML246C"/>
<dbReference type="InterPro" id="IPR009057">
    <property type="entry name" value="Homeodomain-like_sf"/>
</dbReference>
<keyword evidence="8" id="KW-1185">Reference proteome</keyword>
<keyword evidence="1" id="KW-0805">Transcription regulation</keyword>
<feature type="region of interest" description="Disordered" evidence="4">
    <location>
        <begin position="76"/>
        <end position="171"/>
    </location>
</feature>
<evidence type="ECO:0000313" key="7">
    <source>
        <dbReference type="EMBL" id="BAM80833.1"/>
    </source>
</evidence>
<dbReference type="PROSITE" id="PS51294">
    <property type="entry name" value="HTH_MYB"/>
    <property type="match status" value="1"/>
</dbReference>
<dbReference type="Pfam" id="PF00249">
    <property type="entry name" value="Myb_DNA-binding"/>
    <property type="match status" value="1"/>
</dbReference>
<keyword evidence="3" id="KW-0539">Nucleus</keyword>
<dbReference type="STRING" id="280699.M1VID6"/>
<dbReference type="NCBIfam" id="TIGR01557">
    <property type="entry name" value="myb_SHAQKYF"/>
    <property type="match status" value="1"/>
</dbReference>
<dbReference type="SMART" id="SM00717">
    <property type="entry name" value="SANT"/>
    <property type="match status" value="1"/>
</dbReference>
<dbReference type="InterPro" id="IPR017930">
    <property type="entry name" value="Myb_dom"/>
</dbReference>
<feature type="domain" description="SANT" evidence="5">
    <location>
        <begin position="452"/>
        <end position="502"/>
    </location>
</feature>
<feature type="compositionally biased region" description="Basic and acidic residues" evidence="4">
    <location>
        <begin position="600"/>
        <end position="609"/>
    </location>
</feature>
<dbReference type="InterPro" id="IPR006447">
    <property type="entry name" value="Myb_dom_plants"/>
</dbReference>
<keyword evidence="2" id="KW-0804">Transcription</keyword>
<dbReference type="InterPro" id="IPR017884">
    <property type="entry name" value="SANT_dom"/>
</dbReference>
<evidence type="ECO:0000256" key="4">
    <source>
        <dbReference type="SAM" id="MobiDB-lite"/>
    </source>
</evidence>
<feature type="compositionally biased region" description="Polar residues" evidence="4">
    <location>
        <begin position="418"/>
        <end position="429"/>
    </location>
</feature>
<dbReference type="Gramene" id="CML246CT">
    <property type="protein sequence ID" value="CML246CT"/>
    <property type="gene ID" value="CML246C"/>
</dbReference>
<accession>M1VID6</accession>
<evidence type="ECO:0000256" key="3">
    <source>
        <dbReference type="ARBA" id="ARBA00023242"/>
    </source>
</evidence>
<dbReference type="PANTHER" id="PTHR44042">
    <property type="entry name" value="DUPLICATED HOMEODOMAIN-LIKE SUPERFAMILY PROTEIN-RELATED"/>
    <property type="match status" value="1"/>
</dbReference>
<dbReference type="HOGENOM" id="CLU_432375_0_0_1"/>
<reference evidence="7 8" key="1">
    <citation type="journal article" date="2004" name="Nature">
        <title>Genome sequence of the ultrasmall unicellular red alga Cyanidioschyzon merolae 10D.</title>
        <authorList>
            <person name="Matsuzaki M."/>
            <person name="Misumi O."/>
            <person name="Shin-i T."/>
            <person name="Maruyama S."/>
            <person name="Takahara M."/>
            <person name="Miyagishima S."/>
            <person name="Mori T."/>
            <person name="Nishida K."/>
            <person name="Yagisawa F."/>
            <person name="Nishida K."/>
            <person name="Yoshida Y."/>
            <person name="Nishimura Y."/>
            <person name="Nakao S."/>
            <person name="Kobayashi T."/>
            <person name="Momoyama Y."/>
            <person name="Higashiyama T."/>
            <person name="Minoda A."/>
            <person name="Sano M."/>
            <person name="Nomoto H."/>
            <person name="Oishi K."/>
            <person name="Hayashi H."/>
            <person name="Ohta F."/>
            <person name="Nishizaka S."/>
            <person name="Haga S."/>
            <person name="Miura S."/>
            <person name="Morishita T."/>
            <person name="Kabeya Y."/>
            <person name="Terasawa K."/>
            <person name="Suzuki Y."/>
            <person name="Ishii Y."/>
            <person name="Asakawa S."/>
            <person name="Takano H."/>
            <person name="Ohta N."/>
            <person name="Kuroiwa H."/>
            <person name="Tanaka K."/>
            <person name="Shimizu N."/>
            <person name="Sugano S."/>
            <person name="Sato N."/>
            <person name="Nozaki H."/>
            <person name="Ogasawara N."/>
            <person name="Kohara Y."/>
            <person name="Kuroiwa T."/>
        </authorList>
    </citation>
    <scope>NUCLEOTIDE SEQUENCE [LARGE SCALE GENOMIC DNA]</scope>
    <source>
        <strain evidence="7 8">10D</strain>
    </source>
</reference>
<evidence type="ECO:0000256" key="1">
    <source>
        <dbReference type="ARBA" id="ARBA00023015"/>
    </source>
</evidence>
<feature type="region of interest" description="Disordered" evidence="4">
    <location>
        <begin position="1"/>
        <end position="30"/>
    </location>
</feature>
<evidence type="ECO:0000313" key="8">
    <source>
        <dbReference type="Proteomes" id="UP000007014"/>
    </source>
</evidence>
<dbReference type="RefSeq" id="XP_005536869.1">
    <property type="nucleotide sequence ID" value="XM_005536812.1"/>
</dbReference>
<feature type="compositionally biased region" description="Low complexity" evidence="4">
    <location>
        <begin position="571"/>
        <end position="580"/>
    </location>
</feature>
<dbReference type="GeneID" id="16994684"/>
<gene>
    <name evidence="7" type="ORF">CYME_CML246C</name>
</gene>
<dbReference type="EMBL" id="AP006494">
    <property type="protein sequence ID" value="BAM80833.1"/>
    <property type="molecule type" value="Genomic_DNA"/>
</dbReference>
<dbReference type="Proteomes" id="UP000007014">
    <property type="component" value="Chromosome 12"/>
</dbReference>
<dbReference type="OrthoDB" id="5793at2759"/>
<feature type="compositionally biased region" description="Basic residues" evidence="4">
    <location>
        <begin position="1"/>
        <end position="10"/>
    </location>
</feature>
<evidence type="ECO:0000259" key="6">
    <source>
        <dbReference type="PROSITE" id="PS51294"/>
    </source>
</evidence>
<sequence length="633" mass="68071">MEATLRRLRNRGAADIAHPSQAGTENHPTPAALRVRRVIIRWSSGARLAMGSDACYGRWELHIKRNRRILLQGSGVDKCSSEKASQVKSSPGSMASRATEAPREQPSTAADARNPRNPVETSGVSWAAVQDADVGTHKKESKTAGTAAETGGSCEPLTPPKTVGSKRHHSPMVAVKARIPPSGAGEAELSAPEIPQAPVDRASGDGRNFPDGVTWSALYTRLLQAMQRTREFEVQLSLAKSDLMRLQTEWLQAVWTRRHAASLELVTGVSETGVSWEVPARTSVPAGAGPAQLFSTTGMHANASIGTIPDTRTASHGVWLTIPDAPAVPLQSAAPTSSLTRTLPCGSNLQSDSIDSSSCLYQGSEAKPGVHACNCSTASSRTFGEHDTPSASESEKFYPQHPTADAHSTEQISLPPAASTTPKTSGSNQSRRRRCRRRHRQSSPVPGTSRYWTEAEHKLFLEALKIYGHRNLKAISAHVGTRNPTQVRTHVQKYFMRLTREALRLEDTRRTSVQPSMQSATSATSSRGDGASAPFGSTEQLPAPGIELRCSGACAQPHALMPCEPAQAPASAASTSYTEETPSDYRARNQEHGSSVPGEIEEHPRETRRQPFNSVPDTCGVHLLSLVAQENML</sequence>
<dbReference type="Gene3D" id="1.10.10.60">
    <property type="entry name" value="Homeodomain-like"/>
    <property type="match status" value="1"/>
</dbReference>
<proteinExistence type="predicted"/>
<feature type="compositionally biased region" description="Polar residues" evidence="4">
    <location>
        <begin position="511"/>
        <end position="527"/>
    </location>
</feature>
<dbReference type="eggNOG" id="KOG0724">
    <property type="taxonomic scope" value="Eukaryota"/>
</dbReference>
<dbReference type="InterPro" id="IPR001005">
    <property type="entry name" value="SANT/Myb"/>
</dbReference>
<dbReference type="PROSITE" id="PS51293">
    <property type="entry name" value="SANT"/>
    <property type="match status" value="1"/>
</dbReference>
<feature type="domain" description="HTH myb-type" evidence="6">
    <location>
        <begin position="452"/>
        <end position="499"/>
    </location>
</feature>
<evidence type="ECO:0000259" key="5">
    <source>
        <dbReference type="PROSITE" id="PS51293"/>
    </source>
</evidence>
<dbReference type="CDD" id="cd00167">
    <property type="entry name" value="SANT"/>
    <property type="match status" value="1"/>
</dbReference>